<dbReference type="AlphaFoldDB" id="A0A0C5BVC7"/>
<name>A0A0C5BVC7_9ARCH</name>
<gene>
    <name evidence="1" type="ORF">NPIRD3C_0999</name>
</gene>
<dbReference type="KEGG" id="nid:NPIRD3C_0999"/>
<proteinExistence type="predicted"/>
<organism evidence="1 2">
    <name type="scientific">Nitrosopumilus piranensis</name>
    <dbReference type="NCBI Taxonomy" id="1582439"/>
    <lineage>
        <taxon>Archaea</taxon>
        <taxon>Nitrososphaerota</taxon>
        <taxon>Nitrososphaeria</taxon>
        <taxon>Nitrosopumilales</taxon>
        <taxon>Nitrosopumilaceae</taxon>
        <taxon>Nitrosopumilus</taxon>
    </lineage>
</organism>
<dbReference type="Proteomes" id="UP000032027">
    <property type="component" value="Chromosome"/>
</dbReference>
<reference evidence="1 2" key="2">
    <citation type="journal article" date="2016" name="ISME J.">
        <title>Physiological and genomic characterization of two novel marine thaumarchaeal strains indicates niche differentiation.</title>
        <authorList>
            <person name="Bayer B."/>
            <person name="Vojvoda J."/>
            <person name="Offre P."/>
            <person name="Alves R.J."/>
            <person name="Elisabeth N.H."/>
            <person name="Garcia J.A."/>
            <person name="Volland J.M."/>
            <person name="Srivastava A."/>
            <person name="Schleper C."/>
            <person name="Herndl G.J."/>
        </authorList>
    </citation>
    <scope>NUCLEOTIDE SEQUENCE [LARGE SCALE GENOMIC DNA]</scope>
    <source>
        <strain evidence="1 2">D3C</strain>
    </source>
</reference>
<dbReference type="EMBL" id="CP010868">
    <property type="protein sequence ID" value="AJM92211.1"/>
    <property type="molecule type" value="Genomic_DNA"/>
</dbReference>
<keyword evidence="2" id="KW-1185">Reference proteome</keyword>
<dbReference type="STRING" id="1582439.NPIRD3C_0999"/>
<reference evidence="2" key="1">
    <citation type="submission" date="2015-02" db="EMBL/GenBank/DDBJ databases">
        <title>Characterization of two novel Thaumarchaeota isolated from the Northern Adriatic Sea.</title>
        <authorList>
            <person name="Bayer B."/>
            <person name="Vojvoda J."/>
            <person name="Offre P."/>
            <person name="Srivastava A."/>
            <person name="Elisabeth N."/>
            <person name="Garcia J.A.L."/>
            <person name="Schleper C."/>
            <person name="Herndl G.J."/>
        </authorList>
    </citation>
    <scope>NUCLEOTIDE SEQUENCE [LARGE SCALE GENOMIC DNA]</scope>
    <source>
        <strain evidence="2">D3C</strain>
    </source>
</reference>
<reference evidence="1 2" key="3">
    <citation type="journal article" date="2019" name="Int. J. Syst. Evol. Microbiol.">
        <title>Nitrosopumilus adriaticus sp. nov. and Nitrosopumilus piranensis sp. nov., two ammonia-oxidizing archaea from the Adriatic Sea and members of the class Nitrososphaeria.</title>
        <authorList>
            <person name="Bayer B."/>
            <person name="Vojvoda J."/>
            <person name="Reinthaler T."/>
            <person name="Reyes C."/>
            <person name="Pinto M."/>
            <person name="Herndl G.J."/>
        </authorList>
    </citation>
    <scope>NUCLEOTIDE SEQUENCE [LARGE SCALE GENOMIC DNA]</scope>
    <source>
        <strain evidence="1 2">D3C</strain>
    </source>
</reference>
<protein>
    <submittedName>
        <fullName evidence="1">Uncharacterized protein</fullName>
    </submittedName>
</protein>
<dbReference type="PATRIC" id="fig|1582439.9.peg.1027"/>
<accession>A0A0C5BVC7</accession>
<evidence type="ECO:0000313" key="2">
    <source>
        <dbReference type="Proteomes" id="UP000032027"/>
    </source>
</evidence>
<evidence type="ECO:0000313" key="1">
    <source>
        <dbReference type="EMBL" id="AJM92211.1"/>
    </source>
</evidence>
<dbReference type="HOGENOM" id="CLU_2645686_0_0_2"/>
<sequence length="77" mass="8798">MMDDDLPESVKKCLDVLDENVEILANIELALEDEKEDVLTPGMELHQLYDMTEDVAESSKLKRAEANFARRQTEDSL</sequence>